<feature type="compositionally biased region" description="Polar residues" evidence="1">
    <location>
        <begin position="20"/>
        <end position="45"/>
    </location>
</feature>
<dbReference type="GeneID" id="109423185"/>
<evidence type="ECO:0000313" key="4">
    <source>
        <dbReference type="Proteomes" id="UP000069940"/>
    </source>
</evidence>
<accession>A0ABM1YC93</accession>
<name>A0ABM1YC93_AEDAL</name>
<dbReference type="EnsemblMetazoa" id="AALFPA23_007831.R10470">
    <property type="protein sequence ID" value="AALFPA23_007831.P10470"/>
    <property type="gene ID" value="AALFPA23_007831"/>
</dbReference>
<evidence type="ECO:0000313" key="3">
    <source>
        <dbReference type="EnsemblMetazoa" id="AALFPA23_007831.P10470"/>
    </source>
</evidence>
<feature type="region of interest" description="Disordered" evidence="1">
    <location>
        <begin position="20"/>
        <end position="56"/>
    </location>
</feature>
<reference evidence="4" key="1">
    <citation type="journal article" date="2015" name="Proc. Natl. Acad. Sci. U.S.A.">
        <title>Genome sequence of the Asian Tiger mosquito, Aedes albopictus, reveals insights into its biology, genetics, and evolution.</title>
        <authorList>
            <person name="Chen X.G."/>
            <person name="Jiang X."/>
            <person name="Gu J."/>
            <person name="Xu M."/>
            <person name="Wu Y."/>
            <person name="Deng Y."/>
            <person name="Zhang C."/>
            <person name="Bonizzoni M."/>
            <person name="Dermauw W."/>
            <person name="Vontas J."/>
            <person name="Armbruster P."/>
            <person name="Huang X."/>
            <person name="Yang Y."/>
            <person name="Zhang H."/>
            <person name="He W."/>
            <person name="Peng H."/>
            <person name="Liu Y."/>
            <person name="Wu K."/>
            <person name="Chen J."/>
            <person name="Lirakis M."/>
            <person name="Topalis P."/>
            <person name="Van Leeuwen T."/>
            <person name="Hall A.B."/>
            <person name="Jiang X."/>
            <person name="Thorpe C."/>
            <person name="Mueller R.L."/>
            <person name="Sun C."/>
            <person name="Waterhouse R.M."/>
            <person name="Yan G."/>
            <person name="Tu Z.J."/>
            <person name="Fang X."/>
            <person name="James A.A."/>
        </authorList>
    </citation>
    <scope>NUCLEOTIDE SEQUENCE [LARGE SCALE GENOMIC DNA]</scope>
    <source>
        <strain evidence="4">Foshan</strain>
    </source>
</reference>
<dbReference type="Proteomes" id="UP000069940">
    <property type="component" value="Unassembled WGS sequence"/>
</dbReference>
<reference evidence="3" key="2">
    <citation type="submission" date="2025-05" db="UniProtKB">
        <authorList>
            <consortium name="EnsemblMetazoa"/>
        </authorList>
    </citation>
    <scope>IDENTIFICATION</scope>
    <source>
        <strain evidence="3">Foshan</strain>
    </source>
</reference>
<protein>
    <submittedName>
        <fullName evidence="3">Uncharacterized protein</fullName>
    </submittedName>
</protein>
<sequence length="108" mass="11489">MCKIAISLLVIVIASQAASLPTTEVPSQPSESEATPSLPTSTANKSETDPQDSKVSPAVVINAQSFDLAVFQALTNRTKRAAAKEASTTTTTTPKEGLFPYGFNWNRF</sequence>
<keyword evidence="2" id="KW-0732">Signal</keyword>
<feature type="chain" id="PRO_5047040047" evidence="2">
    <location>
        <begin position="18"/>
        <end position="108"/>
    </location>
</feature>
<feature type="signal peptide" evidence="2">
    <location>
        <begin position="1"/>
        <end position="17"/>
    </location>
</feature>
<evidence type="ECO:0000256" key="1">
    <source>
        <dbReference type="SAM" id="MobiDB-lite"/>
    </source>
</evidence>
<dbReference type="RefSeq" id="XP_019553648.3">
    <property type="nucleotide sequence ID" value="XM_019698103.3"/>
</dbReference>
<organism evidence="3 4">
    <name type="scientific">Aedes albopictus</name>
    <name type="common">Asian tiger mosquito</name>
    <name type="synonym">Stegomyia albopicta</name>
    <dbReference type="NCBI Taxonomy" id="7160"/>
    <lineage>
        <taxon>Eukaryota</taxon>
        <taxon>Metazoa</taxon>
        <taxon>Ecdysozoa</taxon>
        <taxon>Arthropoda</taxon>
        <taxon>Hexapoda</taxon>
        <taxon>Insecta</taxon>
        <taxon>Pterygota</taxon>
        <taxon>Neoptera</taxon>
        <taxon>Endopterygota</taxon>
        <taxon>Diptera</taxon>
        <taxon>Nematocera</taxon>
        <taxon>Culicoidea</taxon>
        <taxon>Culicidae</taxon>
        <taxon>Culicinae</taxon>
        <taxon>Aedini</taxon>
        <taxon>Aedes</taxon>
        <taxon>Stegomyia</taxon>
    </lineage>
</organism>
<keyword evidence="4" id="KW-1185">Reference proteome</keyword>
<proteinExistence type="predicted"/>
<evidence type="ECO:0000256" key="2">
    <source>
        <dbReference type="SAM" id="SignalP"/>
    </source>
</evidence>